<name>A0A3Q0L569_VIBVU</name>
<dbReference type="Proteomes" id="UP000002275">
    <property type="component" value="Chromosome I"/>
</dbReference>
<dbReference type="InterPro" id="IPR055705">
    <property type="entry name" value="DUF7281"/>
</dbReference>
<reference evidence="2 3" key="2">
    <citation type="journal article" date="2003" name="Infect. Immun.">
        <title>Characterization and pathogenic significance of Vibrio vulnificus antigens preferentially expressed in septicemic patients.</title>
        <authorList>
            <person name="Kim Y.R."/>
            <person name="Lee S.E."/>
            <person name="Kim C.M."/>
            <person name="Kim S.Y."/>
            <person name="Shin E.K."/>
            <person name="Shin D.H."/>
            <person name="Chung S.S."/>
            <person name="Choy H.E."/>
            <person name="Progulske-Fox A."/>
            <person name="Hillman J.D."/>
            <person name="Handfield M."/>
            <person name="Rhee J.H."/>
        </authorList>
    </citation>
    <scope>NUCLEOTIDE SEQUENCE [LARGE SCALE GENOMIC DNA]</scope>
    <source>
        <strain evidence="2 3">CMCP6</strain>
    </source>
</reference>
<dbReference type="Pfam" id="PF23947">
    <property type="entry name" value="DUF7281"/>
    <property type="match status" value="1"/>
</dbReference>
<proteinExistence type="predicted"/>
<dbReference type="AlphaFoldDB" id="A0A3Q0L569"/>
<evidence type="ECO:0000259" key="1">
    <source>
        <dbReference type="Pfam" id="PF23947"/>
    </source>
</evidence>
<reference evidence="2 3" key="3">
    <citation type="journal article" date="2011" name="Mol. Syst. Biol.">
        <title>Integrative genome-scale metabolic analysis of Vibrio vulnificus for drug targeting and discovery.</title>
        <authorList>
            <person name="Kim H.U."/>
            <person name="Kim S.Y."/>
            <person name="Jeong H."/>
            <person name="Kim T.Y."/>
            <person name="Kim J.J."/>
            <person name="Choy H.E."/>
            <person name="Yi K.Y."/>
            <person name="Rhee J.H."/>
            <person name="Lee S.Y."/>
        </authorList>
    </citation>
    <scope>NUCLEOTIDE SEQUENCE [LARGE SCALE GENOMIC DNA]</scope>
    <source>
        <strain evidence="2 3">CMCP6</strain>
    </source>
</reference>
<evidence type="ECO:0000313" key="2">
    <source>
        <dbReference type="EMBL" id="AAO10571.1"/>
    </source>
</evidence>
<accession>A0A3Q0L569</accession>
<reference evidence="3" key="1">
    <citation type="submission" date="2002-12" db="EMBL/GenBank/DDBJ databases">
        <title>Complete genome sequence of Vibrio vulnificus CMCP6.</title>
        <authorList>
            <person name="Rhee J.H."/>
            <person name="Kim S.Y."/>
            <person name="Chung S.S."/>
            <person name="Kim J.J."/>
            <person name="Moon Y.H."/>
            <person name="Jeong H."/>
            <person name="Choy H.E."/>
        </authorList>
    </citation>
    <scope>NUCLEOTIDE SEQUENCE [LARGE SCALE GENOMIC DNA]</scope>
    <source>
        <strain evidence="3">CMCP6</strain>
    </source>
</reference>
<sequence>MSRIIDDLTGSDLNRLKQLFSPAKVNKGANVALSGVFDTFHRDFSVGIARGENLQLTPRDMRQIRKVIKEQSGFDLLTDPIPNSRTEMAQFFPNEKLSLRPVKDKIIKIYGILSTNINGKSYDLEKGMNIEIALSHLKSIEHSQVVIVENYEAFSKFRLVPADLGPNPLIVYRGDKDTGVISKEIALAFPDIELIAWFDTDPQGIALALSSGAVYMLLPHLSIDTLKELGRSELFTDQYQNWNRVSKLIPPELEFIMSKLEKGITQESIVANRIVLKLHQFQLCGESGGQIEECLKP</sequence>
<evidence type="ECO:0000313" key="3">
    <source>
        <dbReference type="Proteomes" id="UP000002275"/>
    </source>
</evidence>
<organism evidence="2 3">
    <name type="scientific">Vibrio vulnificus (strain CMCP6)</name>
    <dbReference type="NCBI Taxonomy" id="216895"/>
    <lineage>
        <taxon>Bacteria</taxon>
        <taxon>Pseudomonadati</taxon>
        <taxon>Pseudomonadota</taxon>
        <taxon>Gammaproteobacteria</taxon>
        <taxon>Vibrionales</taxon>
        <taxon>Vibrionaceae</taxon>
        <taxon>Vibrio</taxon>
    </lineage>
</organism>
<gene>
    <name evidence="2" type="ordered locus">VV1_2187</name>
</gene>
<dbReference type="EMBL" id="AE016795">
    <property type="protein sequence ID" value="AAO10571.1"/>
    <property type="molecule type" value="Genomic_DNA"/>
</dbReference>
<dbReference type="KEGG" id="vvu:VV1_2187"/>
<feature type="domain" description="DUF7281" evidence="1">
    <location>
        <begin position="126"/>
        <end position="277"/>
    </location>
</feature>
<protein>
    <recommendedName>
        <fullName evidence="1">DUF7281 domain-containing protein</fullName>
    </recommendedName>
</protein>
<dbReference type="RefSeq" id="WP_011080063.1">
    <property type="nucleotide sequence ID" value="NC_004459.3"/>
</dbReference>